<gene>
    <name evidence="2" type="ORF">CARN6_1287</name>
</gene>
<name>E6QKW1_9ZZZZ</name>
<proteinExistence type="predicted"/>
<reference evidence="2" key="1">
    <citation type="submission" date="2009-10" db="EMBL/GenBank/DDBJ databases">
        <title>Diversity of trophic interactions inside an arsenic-rich microbial ecosystem.</title>
        <authorList>
            <person name="Bertin P.N."/>
            <person name="Heinrich-Salmeron A."/>
            <person name="Pelletier E."/>
            <person name="Goulhen-Chollet F."/>
            <person name="Arsene-Ploetze F."/>
            <person name="Gallien S."/>
            <person name="Calteau A."/>
            <person name="Vallenet D."/>
            <person name="Casiot C."/>
            <person name="Chane-Woon-Ming B."/>
            <person name="Giloteaux L."/>
            <person name="Barakat M."/>
            <person name="Bonnefoy V."/>
            <person name="Bruneel O."/>
            <person name="Chandler M."/>
            <person name="Cleiss J."/>
            <person name="Duran R."/>
            <person name="Elbaz-Poulichet F."/>
            <person name="Fonknechten N."/>
            <person name="Lauga B."/>
            <person name="Mornico D."/>
            <person name="Ortet P."/>
            <person name="Schaeffer C."/>
            <person name="Siguier P."/>
            <person name="Alexander Thil Smith A."/>
            <person name="Van Dorsselaer A."/>
            <person name="Weissenbach J."/>
            <person name="Medigue C."/>
            <person name="Le Paslier D."/>
        </authorList>
    </citation>
    <scope>NUCLEOTIDE SEQUENCE</scope>
</reference>
<protein>
    <recommendedName>
        <fullName evidence="3">DUF5668 domain-containing protein</fullName>
    </recommendedName>
</protein>
<sequence length="122" mass="12980">MNRALMVNRLRGPALLLLTGVIALLDQAGILRWGRSWPLYLILLGVLALAERMAMTSQPPVPGDYPAPGPYSGPYVGPNPGSAYPASGAVPVSAQTVLETRASFPGNSMEDSSRTDESKEDR</sequence>
<evidence type="ECO:0000256" key="1">
    <source>
        <dbReference type="SAM" id="MobiDB-lite"/>
    </source>
</evidence>
<comment type="caution">
    <text evidence="2">The sequence shown here is derived from an EMBL/GenBank/DDBJ whole genome shotgun (WGS) entry which is preliminary data.</text>
</comment>
<evidence type="ECO:0000313" key="2">
    <source>
        <dbReference type="EMBL" id="CBI07881.1"/>
    </source>
</evidence>
<dbReference type="AlphaFoldDB" id="E6QKW1"/>
<evidence type="ECO:0008006" key="3">
    <source>
        <dbReference type="Google" id="ProtNLM"/>
    </source>
</evidence>
<feature type="compositionally biased region" description="Basic and acidic residues" evidence="1">
    <location>
        <begin position="111"/>
        <end position="122"/>
    </location>
</feature>
<feature type="region of interest" description="Disordered" evidence="1">
    <location>
        <begin position="100"/>
        <end position="122"/>
    </location>
</feature>
<accession>E6QKW1</accession>
<organism evidence="2">
    <name type="scientific">mine drainage metagenome</name>
    <dbReference type="NCBI Taxonomy" id="410659"/>
    <lineage>
        <taxon>unclassified sequences</taxon>
        <taxon>metagenomes</taxon>
        <taxon>ecological metagenomes</taxon>
    </lineage>
</organism>
<dbReference type="EMBL" id="CABQ01000157">
    <property type="protein sequence ID" value="CBI07881.1"/>
    <property type="molecule type" value="Genomic_DNA"/>
</dbReference>